<evidence type="ECO:0000313" key="1">
    <source>
        <dbReference type="EMBL" id="QBY31525.1"/>
    </source>
</evidence>
<accession>A0A482PKY9</accession>
<gene>
    <name evidence="1" type="ORF">E2R62_23700</name>
</gene>
<dbReference type="EMBL" id="CP038008">
    <property type="protein sequence ID" value="QBY31525.1"/>
    <property type="molecule type" value="Genomic_DNA"/>
</dbReference>
<reference evidence="1" key="1">
    <citation type="submission" date="2019-03" db="EMBL/GenBank/DDBJ databases">
        <title>Complete genome sequence of enteropathogenic Citrobacter rodentium strain DBS100.</title>
        <authorList>
            <person name="Popov G."/>
            <person name="Fiebig A."/>
            <person name="Shideler S."/>
            <person name="Coombes B."/>
            <person name="Savchenko A."/>
        </authorList>
    </citation>
    <scope>NUCLEOTIDE SEQUENCE</scope>
    <source>
        <strain evidence="1">DBS100</strain>
    </source>
</reference>
<dbReference type="RefSeq" id="WP_024132490.1">
    <property type="nucleotide sequence ID" value="NZ_CAJTBI010000042.1"/>
</dbReference>
<protein>
    <submittedName>
        <fullName evidence="1">Uncharacterized protein</fullName>
    </submittedName>
</protein>
<dbReference type="AlphaFoldDB" id="A0A482PKY9"/>
<name>A0A482PKY9_CITRO</name>
<proteinExistence type="predicted"/>
<organism evidence="1">
    <name type="scientific">Citrobacter rodentium</name>
    <dbReference type="NCBI Taxonomy" id="67825"/>
    <lineage>
        <taxon>Bacteria</taxon>
        <taxon>Pseudomonadati</taxon>
        <taxon>Pseudomonadota</taxon>
        <taxon>Gammaproteobacteria</taxon>
        <taxon>Enterobacterales</taxon>
        <taxon>Enterobacteriaceae</taxon>
        <taxon>Citrobacter</taxon>
    </lineage>
</organism>
<sequence length="164" mass="18462">MKDKVWDFIVTPEGFATRSSEKLTNVTLWASSLLGHLGAPADFMYVVLDAQIAGNAMASKGDYIQGDLFAMMANDTAALYIATRNILTRISMLSDCKDMEDLAYILEDDLLTISGVQESLPRQLRFIDLMESYKDKPDFFQIRFSGMELLDEYYLLDSIARGLC</sequence>